<evidence type="ECO:0000313" key="13">
    <source>
        <dbReference type="EMBL" id="UYM17863.1"/>
    </source>
</evidence>
<evidence type="ECO:0000256" key="8">
    <source>
        <dbReference type="PROSITE-ProRule" id="PRU01360"/>
    </source>
</evidence>
<evidence type="ECO:0000256" key="3">
    <source>
        <dbReference type="ARBA" id="ARBA00022452"/>
    </source>
</evidence>
<keyword evidence="13" id="KW-0675">Receptor</keyword>
<evidence type="ECO:0000256" key="7">
    <source>
        <dbReference type="ARBA" id="ARBA00023237"/>
    </source>
</evidence>
<dbReference type="Gene3D" id="2.170.130.10">
    <property type="entry name" value="TonB-dependent receptor, plug domain"/>
    <property type="match status" value="1"/>
</dbReference>
<keyword evidence="10" id="KW-0732">Signal</keyword>
<sequence>MNKKTPLALAVALCGSTAIAEESNVTRLEDVVVTASRVEENISSIAGTVQVIDKTAIEQQGVAGQKLADVLAVLVPGFGPSTQTVTDRSQTIRGRKVLLLIDGVAQTESRQVSRQMNTVRPENIERIEVVSGASAIYGSGAAGGIINIITKKPDTDDAKFSTTVGITMPANKLDSDGLTWRINQGVSGRKGNFDYLASATFEQRAGFFDSDGDRIAPEPAQVGRSDTETRDLLLKLGYDLNETQRIEADLQVFRDDMDSDYGPYYGENLSYLAPFGAPVITDGVNKAVKGLTLGDQPYSHRNSYSLSFIDEDFLGHRATVQGFYRDREYRFFPFAYDLKLYKSHLKLPDSTMVVNQSTSEARVHGLKLTMDKNLNKRFRLVYGLDYKKDKGKQTGTGYDANAFTGSNGLNYQPTGTDYEYGPDVETTTLGGFVQARFNITDRLTMNTGYRHERVDVDIADYRPALESWILPLQGNSNYSTFKGGKKDYTANLFNLGLVFQLSDKQETFVNYSEGFEVPDPARLLRDALPAGSALSPIFGATSLDKVNLDATKIKNYELGWRGRFDSLTTSVTTFYNESDQFIKFTRGYGVQILDQDKKIYGIESALSYYINDDWQVGGSYTFTEGRTYNEKQKKWLDLSAVDVSPQKLTAFVSYEQEDYIVRLQALNFADYDKGYDSSDNPGKEMIDGYTVFDLTASFWLPAGRLDASVNNLLNEDYQTVYSQWARKTYGVTSGIPAQGRTVSLSYSIEY</sequence>
<feature type="domain" description="TonB-dependent receptor plug" evidence="12">
    <location>
        <begin position="43"/>
        <end position="145"/>
    </location>
</feature>
<dbReference type="PANTHER" id="PTHR30069:SF42">
    <property type="entry name" value="FERRIC AEROBACTIN RECEPTOR"/>
    <property type="match status" value="1"/>
</dbReference>
<evidence type="ECO:0000256" key="9">
    <source>
        <dbReference type="RuleBase" id="RU003357"/>
    </source>
</evidence>
<evidence type="ECO:0000256" key="2">
    <source>
        <dbReference type="ARBA" id="ARBA00022448"/>
    </source>
</evidence>
<comment type="subcellular location">
    <subcellularLocation>
        <location evidence="1 8">Cell outer membrane</location>
        <topology evidence="1 8">Multi-pass membrane protein</topology>
    </subcellularLocation>
</comment>
<evidence type="ECO:0000256" key="10">
    <source>
        <dbReference type="SAM" id="SignalP"/>
    </source>
</evidence>
<dbReference type="PANTHER" id="PTHR30069">
    <property type="entry name" value="TONB-DEPENDENT OUTER MEMBRANE RECEPTOR"/>
    <property type="match status" value="1"/>
</dbReference>
<dbReference type="InterPro" id="IPR000531">
    <property type="entry name" value="Beta-barrel_TonB"/>
</dbReference>
<keyword evidence="14" id="KW-1185">Reference proteome</keyword>
<dbReference type="Pfam" id="PF00593">
    <property type="entry name" value="TonB_dep_Rec_b-barrel"/>
    <property type="match status" value="1"/>
</dbReference>
<feature type="chain" id="PRO_5045936568" evidence="10">
    <location>
        <begin position="21"/>
        <end position="750"/>
    </location>
</feature>
<feature type="signal peptide" evidence="10">
    <location>
        <begin position="1"/>
        <end position="20"/>
    </location>
</feature>
<reference evidence="13" key="1">
    <citation type="submission" date="2022-10" db="EMBL/GenBank/DDBJ databases">
        <title>Completed Genome Sequence of two octocoral isolated bacterium, Endozoicomonas euniceicola EF212T and Endozoicomonas gorgoniicola PS125T.</title>
        <authorList>
            <person name="Chiou Y.-J."/>
            <person name="Chen Y.-H."/>
        </authorList>
    </citation>
    <scope>NUCLEOTIDE SEQUENCE</scope>
    <source>
        <strain evidence="13">EF212</strain>
    </source>
</reference>
<protein>
    <submittedName>
        <fullName evidence="13">TonB-dependent receptor</fullName>
    </submittedName>
</protein>
<organism evidence="13 14">
    <name type="scientific">Endozoicomonas euniceicola</name>
    <dbReference type="NCBI Taxonomy" id="1234143"/>
    <lineage>
        <taxon>Bacteria</taxon>
        <taxon>Pseudomonadati</taxon>
        <taxon>Pseudomonadota</taxon>
        <taxon>Gammaproteobacteria</taxon>
        <taxon>Oceanospirillales</taxon>
        <taxon>Endozoicomonadaceae</taxon>
        <taxon>Endozoicomonas</taxon>
    </lineage>
</organism>
<dbReference type="InterPro" id="IPR012910">
    <property type="entry name" value="Plug_dom"/>
</dbReference>
<evidence type="ECO:0000259" key="11">
    <source>
        <dbReference type="Pfam" id="PF00593"/>
    </source>
</evidence>
<proteinExistence type="inferred from homology"/>
<dbReference type="InterPro" id="IPR037066">
    <property type="entry name" value="Plug_dom_sf"/>
</dbReference>
<keyword evidence="7 8" id="KW-0998">Cell outer membrane</keyword>
<keyword evidence="4 8" id="KW-0812">Transmembrane</keyword>
<dbReference type="SUPFAM" id="SSF56935">
    <property type="entry name" value="Porins"/>
    <property type="match status" value="1"/>
</dbReference>
<gene>
    <name evidence="13" type="ORF">NX720_08140</name>
</gene>
<evidence type="ECO:0000256" key="6">
    <source>
        <dbReference type="ARBA" id="ARBA00023136"/>
    </source>
</evidence>
<name>A0ABY6H0W9_9GAMM</name>
<dbReference type="RefSeq" id="WP_262600602.1">
    <property type="nucleotide sequence ID" value="NZ_CP103300.1"/>
</dbReference>
<dbReference type="EMBL" id="CP103300">
    <property type="protein sequence ID" value="UYM17863.1"/>
    <property type="molecule type" value="Genomic_DNA"/>
</dbReference>
<keyword evidence="2 8" id="KW-0813">Transport</keyword>
<dbReference type="Gene3D" id="2.40.170.20">
    <property type="entry name" value="TonB-dependent receptor, beta-barrel domain"/>
    <property type="match status" value="1"/>
</dbReference>
<evidence type="ECO:0000313" key="14">
    <source>
        <dbReference type="Proteomes" id="UP001163255"/>
    </source>
</evidence>
<evidence type="ECO:0000256" key="5">
    <source>
        <dbReference type="ARBA" id="ARBA00023077"/>
    </source>
</evidence>
<dbReference type="InterPro" id="IPR036942">
    <property type="entry name" value="Beta-barrel_TonB_sf"/>
</dbReference>
<dbReference type="InterPro" id="IPR039426">
    <property type="entry name" value="TonB-dep_rcpt-like"/>
</dbReference>
<keyword evidence="3 8" id="KW-1134">Transmembrane beta strand</keyword>
<evidence type="ECO:0000256" key="1">
    <source>
        <dbReference type="ARBA" id="ARBA00004571"/>
    </source>
</evidence>
<comment type="similarity">
    <text evidence="8 9">Belongs to the TonB-dependent receptor family.</text>
</comment>
<dbReference type="CDD" id="cd01347">
    <property type="entry name" value="ligand_gated_channel"/>
    <property type="match status" value="1"/>
</dbReference>
<feature type="domain" description="TonB-dependent receptor-like beta-barrel" evidence="11">
    <location>
        <begin position="420"/>
        <end position="712"/>
    </location>
</feature>
<dbReference type="Proteomes" id="UP001163255">
    <property type="component" value="Chromosome"/>
</dbReference>
<dbReference type="PROSITE" id="PS52016">
    <property type="entry name" value="TONB_DEPENDENT_REC_3"/>
    <property type="match status" value="1"/>
</dbReference>
<dbReference type="Pfam" id="PF07715">
    <property type="entry name" value="Plug"/>
    <property type="match status" value="1"/>
</dbReference>
<accession>A0ABY6H0W9</accession>
<keyword evidence="5 9" id="KW-0798">TonB box</keyword>
<evidence type="ECO:0000256" key="4">
    <source>
        <dbReference type="ARBA" id="ARBA00022692"/>
    </source>
</evidence>
<keyword evidence="6 8" id="KW-0472">Membrane</keyword>
<evidence type="ECO:0000259" key="12">
    <source>
        <dbReference type="Pfam" id="PF07715"/>
    </source>
</evidence>